<name>A0A833ZVQ0_9CHIR</name>
<evidence type="ECO:0000313" key="2">
    <source>
        <dbReference type="Proteomes" id="UP000664940"/>
    </source>
</evidence>
<evidence type="ECO:0000313" key="1">
    <source>
        <dbReference type="EMBL" id="KAF6099908.1"/>
    </source>
</evidence>
<dbReference type="Proteomes" id="UP000664940">
    <property type="component" value="Unassembled WGS sequence"/>
</dbReference>
<comment type="caution">
    <text evidence="1">The sequence shown here is derived from an EMBL/GenBank/DDBJ whole genome shotgun (WGS) entry which is preliminary data.</text>
</comment>
<sequence>MVPSSKPSTAPKVTGGFQELGSWGCWAFHLDSPEDCTGLAQDGEICSPRKHSQRGCDRKVVAVVGGTGSRGHSRPDFWLHSQPCRADSQTRGLRVCSLGTASHSHCSLLLLLTVDHLGSGL</sequence>
<protein>
    <submittedName>
        <fullName evidence="1">Uncharacterized protein</fullName>
    </submittedName>
</protein>
<proteinExistence type="predicted"/>
<organism evidence="1 2">
    <name type="scientific">Phyllostomus discolor</name>
    <name type="common">pale spear-nosed bat</name>
    <dbReference type="NCBI Taxonomy" id="89673"/>
    <lineage>
        <taxon>Eukaryota</taxon>
        <taxon>Metazoa</taxon>
        <taxon>Chordata</taxon>
        <taxon>Craniata</taxon>
        <taxon>Vertebrata</taxon>
        <taxon>Euteleostomi</taxon>
        <taxon>Mammalia</taxon>
        <taxon>Eutheria</taxon>
        <taxon>Laurasiatheria</taxon>
        <taxon>Chiroptera</taxon>
        <taxon>Yangochiroptera</taxon>
        <taxon>Phyllostomidae</taxon>
        <taxon>Phyllostominae</taxon>
        <taxon>Phyllostomus</taxon>
    </lineage>
</organism>
<dbReference type="EMBL" id="JABVXQ010000007">
    <property type="protein sequence ID" value="KAF6099908.1"/>
    <property type="molecule type" value="Genomic_DNA"/>
</dbReference>
<dbReference type="AlphaFoldDB" id="A0A833ZVQ0"/>
<gene>
    <name evidence="1" type="ORF">HJG60_011632</name>
</gene>
<accession>A0A833ZVQ0</accession>
<reference evidence="1 2" key="1">
    <citation type="journal article" date="2020" name="Nature">
        <title>Six reference-quality genomes reveal evolution of bat adaptations.</title>
        <authorList>
            <person name="Jebb D."/>
            <person name="Huang Z."/>
            <person name="Pippel M."/>
            <person name="Hughes G.M."/>
            <person name="Lavrichenko K."/>
            <person name="Devanna P."/>
            <person name="Winkler S."/>
            <person name="Jermiin L.S."/>
            <person name="Skirmuntt E.C."/>
            <person name="Katzourakis A."/>
            <person name="Burkitt-Gray L."/>
            <person name="Ray D.A."/>
            <person name="Sullivan K.A.M."/>
            <person name="Roscito J.G."/>
            <person name="Kirilenko B.M."/>
            <person name="Davalos L.M."/>
            <person name="Corthals A.P."/>
            <person name="Power M.L."/>
            <person name="Jones G."/>
            <person name="Ransome R.D."/>
            <person name="Dechmann D.K.N."/>
            <person name="Locatelli A.G."/>
            <person name="Puechmaille S.J."/>
            <person name="Fedrigo O."/>
            <person name="Jarvis E.D."/>
            <person name="Hiller M."/>
            <person name="Vernes S.C."/>
            <person name="Myers E.W."/>
            <person name="Teeling E.C."/>
        </authorList>
    </citation>
    <scope>NUCLEOTIDE SEQUENCE [LARGE SCALE GENOMIC DNA]</scope>
    <source>
        <strain evidence="1">Bat1K_MPI-CBG_1</strain>
    </source>
</reference>